<sequence length="495" mass="57125">MELIYYFIDLRTNLSKQMTMVDYTLVAALSTLLGIWGLTSYKDSNLRISRPPFVPSTIPFVGQIAAYLGEPMEFVMECYKKYGSVFSFNILTARFTVLVGQEASETFFKTHTKYLNASNAYKPVTNPIFGEEMGHAKFHQQLISLKSILNIEKYREYTPIVEDQILYCLRKLEDKGQRDMYQFTMTVASLESGASLFGPILRKHFDESAVPLLSFLSHSLTPVGLVLPSWMIYPFFWKLRKVRKQIKERVNLAYEEKQKEIDSGNDIGDGLGHFMNYRYKNGEKMTKNEILDILILLVASAIHTTGIVSTWALHYISQDEKWQDAIYNEQKEVFGDELAPIEYDKLDQCTVLDRVVKETLRLRPPSVMLLRSCEIPVTVKGMTIPKGDIVCCAPYVNHRIETWGDDREEFNPDRFLEYDMTKPNNCEYVPFGRGIHLCTGQQFGTLSLRMIVATMVRHFTFERPPNYNATVDFSTIIPRPKNVHLIYERRPTSTL</sequence>
<keyword evidence="7" id="KW-0812">Transmembrane</keyword>
<accession>A0A8S4PC12</accession>
<dbReference type="PANTHER" id="PTHR24304:SF2">
    <property type="entry name" value="24-HYDROXYCHOLESTEROL 7-ALPHA-HYDROXYLASE"/>
    <property type="match status" value="1"/>
</dbReference>
<dbReference type="InterPro" id="IPR050529">
    <property type="entry name" value="CYP450_sterol_14alpha_dmase"/>
</dbReference>
<keyword evidence="5" id="KW-0443">Lipid metabolism</keyword>
<dbReference type="Gene3D" id="1.10.630.10">
    <property type="entry name" value="Cytochrome P450"/>
    <property type="match status" value="1"/>
</dbReference>
<dbReference type="EMBL" id="CAIIXF020000008">
    <property type="protein sequence ID" value="CAH1791585.1"/>
    <property type="molecule type" value="Genomic_DNA"/>
</dbReference>
<comment type="similarity">
    <text evidence="1">Belongs to the cytochrome P450 family.</text>
</comment>
<evidence type="ECO:0000256" key="5">
    <source>
        <dbReference type="ARBA" id="ARBA00023221"/>
    </source>
</evidence>
<comment type="cofactor">
    <cofactor evidence="6">
        <name>heme</name>
        <dbReference type="ChEBI" id="CHEBI:30413"/>
    </cofactor>
</comment>
<evidence type="ECO:0000313" key="9">
    <source>
        <dbReference type="Proteomes" id="UP000749559"/>
    </source>
</evidence>
<dbReference type="GO" id="GO:0020037">
    <property type="term" value="F:heme binding"/>
    <property type="evidence" value="ECO:0007669"/>
    <property type="project" value="InterPro"/>
</dbReference>
<dbReference type="SUPFAM" id="SSF48264">
    <property type="entry name" value="Cytochrome P450"/>
    <property type="match status" value="1"/>
</dbReference>
<keyword evidence="7" id="KW-0472">Membrane</keyword>
<feature type="transmembrane region" description="Helical" evidence="7">
    <location>
        <begin position="20"/>
        <end position="41"/>
    </location>
</feature>
<evidence type="ECO:0000256" key="7">
    <source>
        <dbReference type="SAM" id="Phobius"/>
    </source>
</evidence>
<keyword evidence="9" id="KW-1185">Reference proteome</keyword>
<dbReference type="OrthoDB" id="1055148at2759"/>
<evidence type="ECO:0000256" key="3">
    <source>
        <dbReference type="ARBA" id="ARBA00022723"/>
    </source>
</evidence>
<dbReference type="PRINTS" id="PR00465">
    <property type="entry name" value="EP450IV"/>
</dbReference>
<gene>
    <name evidence="8" type="ORF">OFUS_LOCUS16655</name>
</gene>
<protein>
    <recommendedName>
        <fullName evidence="10">Cytochrome P450</fullName>
    </recommendedName>
</protein>
<evidence type="ECO:0008006" key="10">
    <source>
        <dbReference type="Google" id="ProtNLM"/>
    </source>
</evidence>
<feature type="transmembrane region" description="Helical" evidence="7">
    <location>
        <begin position="220"/>
        <end position="239"/>
    </location>
</feature>
<dbReference type="InterPro" id="IPR001128">
    <property type="entry name" value="Cyt_P450"/>
</dbReference>
<keyword evidence="4 6" id="KW-0408">Iron</keyword>
<proteinExistence type="inferred from homology"/>
<keyword evidence="5" id="KW-0753">Steroid metabolism</keyword>
<dbReference type="PRINTS" id="PR00385">
    <property type="entry name" value="P450"/>
</dbReference>
<dbReference type="GO" id="GO:0008202">
    <property type="term" value="P:steroid metabolic process"/>
    <property type="evidence" value="ECO:0007669"/>
    <property type="project" value="UniProtKB-KW"/>
</dbReference>
<dbReference type="AlphaFoldDB" id="A0A8S4PC12"/>
<comment type="caution">
    <text evidence="8">The sequence shown here is derived from an EMBL/GenBank/DDBJ whole genome shotgun (WGS) entry which is preliminary data.</text>
</comment>
<evidence type="ECO:0000313" key="8">
    <source>
        <dbReference type="EMBL" id="CAH1791585.1"/>
    </source>
</evidence>
<reference evidence="8" key="1">
    <citation type="submission" date="2022-03" db="EMBL/GenBank/DDBJ databases">
        <authorList>
            <person name="Martin C."/>
        </authorList>
    </citation>
    <scope>NUCLEOTIDE SEQUENCE</scope>
</reference>
<dbReference type="GO" id="GO:0016705">
    <property type="term" value="F:oxidoreductase activity, acting on paired donors, with incorporation or reduction of molecular oxygen"/>
    <property type="evidence" value="ECO:0007669"/>
    <property type="project" value="InterPro"/>
</dbReference>
<dbReference type="Pfam" id="PF00067">
    <property type="entry name" value="p450"/>
    <property type="match status" value="1"/>
</dbReference>
<dbReference type="Proteomes" id="UP000749559">
    <property type="component" value="Unassembled WGS sequence"/>
</dbReference>
<dbReference type="PANTHER" id="PTHR24304">
    <property type="entry name" value="CYTOCHROME P450 FAMILY 7"/>
    <property type="match status" value="1"/>
</dbReference>
<evidence type="ECO:0000256" key="4">
    <source>
        <dbReference type="ARBA" id="ARBA00023004"/>
    </source>
</evidence>
<feature type="binding site" description="axial binding residue" evidence="6">
    <location>
        <position position="438"/>
    </location>
    <ligand>
        <name>heme</name>
        <dbReference type="ChEBI" id="CHEBI:30413"/>
    </ligand>
    <ligandPart>
        <name>Fe</name>
        <dbReference type="ChEBI" id="CHEBI:18248"/>
    </ligandPart>
</feature>
<keyword evidence="7" id="KW-1133">Transmembrane helix</keyword>
<feature type="transmembrane region" description="Helical" evidence="7">
    <location>
        <begin position="290"/>
        <end position="313"/>
    </location>
</feature>
<dbReference type="GO" id="GO:0004497">
    <property type="term" value="F:monooxygenase activity"/>
    <property type="evidence" value="ECO:0007669"/>
    <property type="project" value="InterPro"/>
</dbReference>
<keyword evidence="2 6" id="KW-0349">Heme</keyword>
<dbReference type="GO" id="GO:0005506">
    <property type="term" value="F:iron ion binding"/>
    <property type="evidence" value="ECO:0007669"/>
    <property type="project" value="InterPro"/>
</dbReference>
<evidence type="ECO:0000256" key="6">
    <source>
        <dbReference type="PIRSR" id="PIRSR602403-1"/>
    </source>
</evidence>
<evidence type="ECO:0000256" key="1">
    <source>
        <dbReference type="ARBA" id="ARBA00010617"/>
    </source>
</evidence>
<evidence type="ECO:0000256" key="2">
    <source>
        <dbReference type="ARBA" id="ARBA00022617"/>
    </source>
</evidence>
<keyword evidence="3 6" id="KW-0479">Metal-binding</keyword>
<organism evidence="8 9">
    <name type="scientific">Owenia fusiformis</name>
    <name type="common">Polychaete worm</name>
    <dbReference type="NCBI Taxonomy" id="6347"/>
    <lineage>
        <taxon>Eukaryota</taxon>
        <taxon>Metazoa</taxon>
        <taxon>Spiralia</taxon>
        <taxon>Lophotrochozoa</taxon>
        <taxon>Annelida</taxon>
        <taxon>Polychaeta</taxon>
        <taxon>Sedentaria</taxon>
        <taxon>Canalipalpata</taxon>
        <taxon>Sabellida</taxon>
        <taxon>Oweniida</taxon>
        <taxon>Oweniidae</taxon>
        <taxon>Owenia</taxon>
    </lineage>
</organism>
<name>A0A8S4PC12_OWEFU</name>
<dbReference type="InterPro" id="IPR036396">
    <property type="entry name" value="Cyt_P450_sf"/>
</dbReference>
<dbReference type="InterPro" id="IPR002403">
    <property type="entry name" value="Cyt_P450_E_grp-IV"/>
</dbReference>